<sequence length="65" mass="7525">MVLYLYQIATHIGKATTLNYQSIEHPHSLYSLRIVMRIVICYLLQSRKNATTCDLTAKLCLQRVL</sequence>
<organism evidence="1">
    <name type="scientific">Arundo donax</name>
    <name type="common">Giant reed</name>
    <name type="synonym">Donax arundinaceus</name>
    <dbReference type="NCBI Taxonomy" id="35708"/>
    <lineage>
        <taxon>Eukaryota</taxon>
        <taxon>Viridiplantae</taxon>
        <taxon>Streptophyta</taxon>
        <taxon>Embryophyta</taxon>
        <taxon>Tracheophyta</taxon>
        <taxon>Spermatophyta</taxon>
        <taxon>Magnoliopsida</taxon>
        <taxon>Liliopsida</taxon>
        <taxon>Poales</taxon>
        <taxon>Poaceae</taxon>
        <taxon>PACMAD clade</taxon>
        <taxon>Arundinoideae</taxon>
        <taxon>Arundineae</taxon>
        <taxon>Arundo</taxon>
    </lineage>
</organism>
<reference evidence="1" key="1">
    <citation type="submission" date="2014-09" db="EMBL/GenBank/DDBJ databases">
        <authorList>
            <person name="Magalhaes I.L.F."/>
            <person name="Oliveira U."/>
            <person name="Santos F.R."/>
            <person name="Vidigal T.H.D.A."/>
            <person name="Brescovit A.D."/>
            <person name="Santos A.J."/>
        </authorList>
    </citation>
    <scope>NUCLEOTIDE SEQUENCE</scope>
    <source>
        <tissue evidence="1">Shoot tissue taken approximately 20 cm above the soil surface</tissue>
    </source>
</reference>
<proteinExistence type="predicted"/>
<reference evidence="1" key="2">
    <citation type="journal article" date="2015" name="Data Brief">
        <title>Shoot transcriptome of the giant reed, Arundo donax.</title>
        <authorList>
            <person name="Barrero R.A."/>
            <person name="Guerrero F.D."/>
            <person name="Moolhuijzen P."/>
            <person name="Goolsby J.A."/>
            <person name="Tidwell J."/>
            <person name="Bellgard S.E."/>
            <person name="Bellgard M.I."/>
        </authorList>
    </citation>
    <scope>NUCLEOTIDE SEQUENCE</scope>
    <source>
        <tissue evidence="1">Shoot tissue taken approximately 20 cm above the soil surface</tissue>
    </source>
</reference>
<accession>A0A0A9FIM7</accession>
<name>A0A0A9FIM7_ARUDO</name>
<evidence type="ECO:0000313" key="1">
    <source>
        <dbReference type="EMBL" id="JAE09991.1"/>
    </source>
</evidence>
<dbReference type="AlphaFoldDB" id="A0A0A9FIM7"/>
<protein>
    <submittedName>
        <fullName evidence="1">Uncharacterized protein</fullName>
    </submittedName>
</protein>
<dbReference type="EMBL" id="GBRH01187905">
    <property type="protein sequence ID" value="JAE09991.1"/>
    <property type="molecule type" value="Transcribed_RNA"/>
</dbReference>